<keyword evidence="1" id="KW-0812">Transmembrane</keyword>
<reference evidence="2" key="1">
    <citation type="journal article" date="2015" name="Methods Ecol Evol 6">
        <title>Validating the power of mitochondrial metagenomics for community ecology and phylogenetics of complex assemblages.</title>
        <authorList>
            <person name="Gomez-Rodriguez C."/>
            <person name="Crampton-Platt A."/>
            <person name="Timmermans M.J.T.N."/>
            <person name="Baselga A."/>
            <person name="Vogler A.P."/>
        </authorList>
    </citation>
    <scope>NUCLEOTIDE SEQUENCE</scope>
</reference>
<gene>
    <name evidence="2" type="primary">atp8</name>
</gene>
<accession>A0A3G1GND0</accession>
<keyword evidence="1" id="KW-0472">Membrane</keyword>
<keyword evidence="2" id="KW-0496">Mitochondrion</keyword>
<organism evidence="2">
    <name type="scientific">Longitarsus aeneus</name>
    <dbReference type="NCBI Taxonomy" id="1425580"/>
    <lineage>
        <taxon>Eukaryota</taxon>
        <taxon>Metazoa</taxon>
        <taxon>Ecdysozoa</taxon>
        <taxon>Arthropoda</taxon>
        <taxon>Hexapoda</taxon>
        <taxon>Insecta</taxon>
        <taxon>Pterygota</taxon>
        <taxon>Neoptera</taxon>
        <taxon>Endopterygota</taxon>
        <taxon>Coleoptera</taxon>
        <taxon>Polyphaga</taxon>
        <taxon>Cucujiformia</taxon>
        <taxon>Chrysomeloidea</taxon>
        <taxon>Chrysomelidae</taxon>
        <taxon>Galerucinae</taxon>
        <taxon>Alticini</taxon>
        <taxon>Longitarsus</taxon>
    </lineage>
</organism>
<name>A0A3G1GND0_9CUCU</name>
<evidence type="ECO:0000313" key="2">
    <source>
        <dbReference type="EMBL" id="APX39290.1"/>
    </source>
</evidence>
<evidence type="ECO:0000256" key="1">
    <source>
        <dbReference type="SAM" id="Phobius"/>
    </source>
</evidence>
<feature type="transmembrane region" description="Helical" evidence="1">
    <location>
        <begin position="12"/>
        <end position="32"/>
    </location>
</feature>
<geneLocation type="mitochondrion" evidence="2"/>
<keyword evidence="1" id="KW-1133">Transmembrane helix</keyword>
<dbReference type="AlphaFoldDB" id="A0A3G1GND0"/>
<sequence length="51" mass="6481">MPQMMPLNWLTLMMFFTFSYFLFNNMIFWNFLYNPKSSMIKKEKLSLNWKW</sequence>
<protein>
    <submittedName>
        <fullName evidence="2">ATP synthase F0 subunit 8</fullName>
    </submittedName>
</protein>
<proteinExistence type="predicted"/>
<dbReference type="EMBL" id="KX943357">
    <property type="protein sequence ID" value="APX39290.1"/>
    <property type="molecule type" value="Genomic_DNA"/>
</dbReference>